<organism evidence="2 3">
    <name type="scientific">Bursaphelenchus okinawaensis</name>
    <dbReference type="NCBI Taxonomy" id="465554"/>
    <lineage>
        <taxon>Eukaryota</taxon>
        <taxon>Metazoa</taxon>
        <taxon>Ecdysozoa</taxon>
        <taxon>Nematoda</taxon>
        <taxon>Chromadorea</taxon>
        <taxon>Rhabditida</taxon>
        <taxon>Tylenchina</taxon>
        <taxon>Tylenchomorpha</taxon>
        <taxon>Aphelenchoidea</taxon>
        <taxon>Aphelenchoididae</taxon>
        <taxon>Bursaphelenchus</taxon>
    </lineage>
</organism>
<proteinExistence type="predicted"/>
<feature type="chain" id="PRO_5036220977" evidence="1">
    <location>
        <begin position="19"/>
        <end position="101"/>
    </location>
</feature>
<keyword evidence="3" id="KW-1185">Reference proteome</keyword>
<reference evidence="2" key="1">
    <citation type="submission" date="2020-09" db="EMBL/GenBank/DDBJ databases">
        <authorList>
            <person name="Kikuchi T."/>
        </authorList>
    </citation>
    <scope>NUCLEOTIDE SEQUENCE</scope>
    <source>
        <strain evidence="2">SH1</strain>
    </source>
</reference>
<evidence type="ECO:0000313" key="3">
    <source>
        <dbReference type="Proteomes" id="UP000614601"/>
    </source>
</evidence>
<accession>A0A811KC56</accession>
<sequence length="101" mass="11050">MIVSLVAVLGLIAAFTAAAPAAPVPQPPHMRNFELPARQPYENFQPMPVAPFKRSPFPEYMNAAPMPPAMAFAPFPPQAFGPRPFEMVPPASNAYYGFRSF</sequence>
<name>A0A811KC56_9BILA</name>
<dbReference type="AlphaFoldDB" id="A0A811KC56"/>
<dbReference type="EMBL" id="CAJFDH010000002">
    <property type="protein sequence ID" value="CAD5212963.1"/>
    <property type="molecule type" value="Genomic_DNA"/>
</dbReference>
<dbReference type="EMBL" id="CAJFCW020000002">
    <property type="protein sequence ID" value="CAG9098404.1"/>
    <property type="molecule type" value="Genomic_DNA"/>
</dbReference>
<protein>
    <submittedName>
        <fullName evidence="2">Uncharacterized protein</fullName>
    </submittedName>
</protein>
<evidence type="ECO:0000256" key="1">
    <source>
        <dbReference type="SAM" id="SignalP"/>
    </source>
</evidence>
<evidence type="ECO:0000313" key="2">
    <source>
        <dbReference type="EMBL" id="CAD5212963.1"/>
    </source>
</evidence>
<dbReference type="Proteomes" id="UP000783686">
    <property type="component" value="Unassembled WGS sequence"/>
</dbReference>
<gene>
    <name evidence="2" type="ORF">BOKJ2_LOCUS4764</name>
</gene>
<dbReference type="OrthoDB" id="10503195at2759"/>
<comment type="caution">
    <text evidence="2">The sequence shown here is derived from an EMBL/GenBank/DDBJ whole genome shotgun (WGS) entry which is preliminary data.</text>
</comment>
<keyword evidence="1" id="KW-0732">Signal</keyword>
<dbReference type="Proteomes" id="UP000614601">
    <property type="component" value="Unassembled WGS sequence"/>
</dbReference>
<feature type="signal peptide" evidence="1">
    <location>
        <begin position="1"/>
        <end position="18"/>
    </location>
</feature>